<feature type="compositionally biased region" description="Basic and acidic residues" evidence="1">
    <location>
        <begin position="316"/>
        <end position="327"/>
    </location>
</feature>
<protein>
    <recommendedName>
        <fullName evidence="2">T6SS Tle3 phospholipase effector alpha/beta domain-containing protein</fullName>
    </recommendedName>
</protein>
<comment type="caution">
    <text evidence="3">The sequence shown here is derived from an EMBL/GenBank/DDBJ whole genome shotgun (WGS) entry which is preliminary data.</text>
</comment>
<accession>A0A2U2HMM0</accession>
<dbReference type="AlphaFoldDB" id="A0A2U2HMM0"/>
<proteinExistence type="predicted"/>
<feature type="domain" description="T6SS Tle3 phospholipase effector alpha/beta" evidence="2">
    <location>
        <begin position="1"/>
        <end position="150"/>
    </location>
</feature>
<reference evidence="3 4" key="1">
    <citation type="submission" date="2018-04" db="EMBL/GenBank/DDBJ databases">
        <title>Massilia violaceinigra sp. nov., a novel purple-pigmented bacterium isolated from Tianshan glacier, Xinjiang, China.</title>
        <authorList>
            <person name="Wang H."/>
        </authorList>
    </citation>
    <scope>NUCLEOTIDE SEQUENCE [LARGE SCALE GENOMIC DNA]</scope>
    <source>
        <strain evidence="3 4">B448-2</strain>
    </source>
</reference>
<organism evidence="3 4">
    <name type="scientific">Massilia glaciei</name>
    <dbReference type="NCBI Taxonomy" id="1524097"/>
    <lineage>
        <taxon>Bacteria</taxon>
        <taxon>Pseudomonadati</taxon>
        <taxon>Pseudomonadota</taxon>
        <taxon>Betaproteobacteria</taxon>
        <taxon>Burkholderiales</taxon>
        <taxon>Oxalobacteraceae</taxon>
        <taxon>Telluria group</taxon>
        <taxon>Massilia</taxon>
    </lineage>
</organism>
<feature type="compositionally biased region" description="Basic and acidic residues" evidence="1">
    <location>
        <begin position="287"/>
        <end position="300"/>
    </location>
</feature>
<dbReference type="InterPro" id="IPR056221">
    <property type="entry name" value="Tle3_ab_dom"/>
</dbReference>
<feature type="non-terminal residue" evidence="3">
    <location>
        <position position="466"/>
    </location>
</feature>
<dbReference type="Proteomes" id="UP000241421">
    <property type="component" value="Unassembled WGS sequence"/>
</dbReference>
<keyword evidence="4" id="KW-1185">Reference proteome</keyword>
<gene>
    <name evidence="3" type="ORF">C7C56_010230</name>
</gene>
<evidence type="ECO:0000313" key="4">
    <source>
        <dbReference type="Proteomes" id="UP000241421"/>
    </source>
</evidence>
<evidence type="ECO:0000259" key="2">
    <source>
        <dbReference type="Pfam" id="PF24322"/>
    </source>
</evidence>
<dbReference type="Pfam" id="PF24322">
    <property type="entry name" value="Tle3"/>
    <property type="match status" value="1"/>
</dbReference>
<name>A0A2U2HMM0_9BURK</name>
<sequence>MIGMAAAFLGDRMAAVTDSKGQTGRCVADNYVLCNPPYSLVKKNFTQGWAERHMEDAQGNGGRQTSEARNKTLAAFFDIVRKQAPMEQSPEYIDTMMKNEAHGFDAKSDRKRHGYGTTPSTYGRVTLYFNPHDHVISASTVQGIGWRGMSQDEIDATNAKGVFSQRVFAQDFMVGKQGQYDFWTNHHGGKLKPGSQGFWFPESQKAQYSIGKGLDTNDRIIGKVMTFLTAPVAIVTMHLASIRINALPPNDWKTPLTAPDLPEEFVPEALRFGKSSKNFDQGNDAPGESRDKDRERKVDDPYFGDNAVVSGGTEAARNKGNDAAEGDKNSEAALRYEHHAFLRLQAKRDGRYAPDAKVTEEDDPSKASYKYKSWRNDKIKENLAANVTAHATDHSTIMTNGMHAQKALAYDIAVGRCHINEEDMQTLRKAADWRFLKELNEADPHLLFDEYFRNGRYKKKSVTEWT</sequence>
<feature type="region of interest" description="Disordered" evidence="1">
    <location>
        <begin position="272"/>
        <end position="327"/>
    </location>
</feature>
<evidence type="ECO:0000256" key="1">
    <source>
        <dbReference type="SAM" id="MobiDB-lite"/>
    </source>
</evidence>
<evidence type="ECO:0000313" key="3">
    <source>
        <dbReference type="EMBL" id="PWF48747.1"/>
    </source>
</evidence>
<dbReference type="EMBL" id="PXWF02000148">
    <property type="protein sequence ID" value="PWF48747.1"/>
    <property type="molecule type" value="Genomic_DNA"/>
</dbReference>